<evidence type="ECO:0000259" key="10">
    <source>
        <dbReference type="Pfam" id="PF12390"/>
    </source>
</evidence>
<evidence type="ECO:0000313" key="12">
    <source>
        <dbReference type="Proteomes" id="UP000294567"/>
    </source>
</evidence>
<gene>
    <name evidence="8" type="primary">selA</name>
    <name evidence="11" type="ORF">EDD65_10289</name>
</gene>
<organism evidence="11 12">
    <name type="scientific">Keratinibaculum paraultunense</name>
    <dbReference type="NCBI Taxonomy" id="1278232"/>
    <lineage>
        <taxon>Bacteria</taxon>
        <taxon>Bacillati</taxon>
        <taxon>Bacillota</taxon>
        <taxon>Tissierellia</taxon>
        <taxon>Tissierellales</taxon>
        <taxon>Tepidimicrobiaceae</taxon>
        <taxon>Keratinibaculum</taxon>
    </lineage>
</organism>
<dbReference type="Pfam" id="PF12390">
    <property type="entry name" value="Se-cys_synth_N"/>
    <property type="match status" value="1"/>
</dbReference>
<dbReference type="GO" id="GO:0001514">
    <property type="term" value="P:selenocysteine incorporation"/>
    <property type="evidence" value="ECO:0007669"/>
    <property type="project" value="UniProtKB-UniRule"/>
</dbReference>
<keyword evidence="6 8" id="KW-0711">Selenium</keyword>
<dbReference type="GO" id="GO:0004125">
    <property type="term" value="F:L-seryl-tRNA(Sec) selenium transferase activity"/>
    <property type="evidence" value="ECO:0007669"/>
    <property type="project" value="UniProtKB-UniRule"/>
</dbReference>
<keyword evidence="12" id="KW-1185">Reference proteome</keyword>
<dbReference type="InterPro" id="IPR015421">
    <property type="entry name" value="PyrdxlP-dep_Trfase_major"/>
</dbReference>
<comment type="function">
    <text evidence="8">Converts seryl-tRNA(Sec) to selenocysteinyl-tRNA(Sec) required for selenoprotein biosynthesis.</text>
</comment>
<dbReference type="OrthoDB" id="9787096at2"/>
<proteinExistence type="inferred from homology"/>
<comment type="subcellular location">
    <subcellularLocation>
        <location evidence="8">Cytoplasm</location>
    </subcellularLocation>
</comment>
<dbReference type="Gene3D" id="3.40.640.10">
    <property type="entry name" value="Type I PLP-dependent aspartate aminotransferase-like (Major domain)"/>
    <property type="match status" value="1"/>
</dbReference>
<name>A0A4R3L1T6_9FIRM</name>
<evidence type="ECO:0000313" key="11">
    <source>
        <dbReference type="EMBL" id="TCS91161.1"/>
    </source>
</evidence>
<dbReference type="InterPro" id="IPR015424">
    <property type="entry name" value="PyrdxlP-dep_Trfase"/>
</dbReference>
<evidence type="ECO:0000256" key="3">
    <source>
        <dbReference type="ARBA" id="ARBA00022679"/>
    </source>
</evidence>
<dbReference type="UniPathway" id="UPA00906">
    <property type="reaction ID" value="UER00896"/>
</dbReference>
<feature type="modified residue" description="N6-(pyridoxal phosphate)lysine" evidence="8 9">
    <location>
        <position position="298"/>
    </location>
</feature>
<comment type="caution">
    <text evidence="11">The sequence shown here is derived from an EMBL/GenBank/DDBJ whole genome shotgun (WGS) entry which is preliminary data.</text>
</comment>
<dbReference type="Pfam" id="PF03841">
    <property type="entry name" value="SelA"/>
    <property type="match status" value="1"/>
</dbReference>
<keyword evidence="3 8" id="KW-0808">Transferase</keyword>
<sequence length="475" mass="53607">MKENKNLYRLIPKVDDLLENDDINKLLNFIPRKLVVDSIREEIDLIREDIKNKVLDEDNIKERIKLLPKLIKTRANRKNSYRLKRVINGTGVVIHTNIGRSLIHKDVMDNVVEIATNYSNLEYDLEKGTRGSRYSHLEDILIEITGGEAAMVVNNNAAAVLLVLSTLAKNKEVIVSRGELIEIGGSFRIPDVMEQSGAILVSVGTTNKTHLWDYENAINEETAALLKVHTSNYRILGFTSSVSAEELYKLKQKYNIPLIEDLGSGVLIDLSKYGLEHEPTVQDSIKSGVDVVTFSGDKLLGGPQAGIIIGKKEYIEAMKRNPLTRAFRVDKFTISALEATLRLYLDEENVIEKIPTLNMLTMGMDELENKANMLYNLLKAKIKHDDLIIDIVNNYSEVGGGSLPLERIPTKCISLKFKNSNITKFEKYLRELQVPIITRVYKDTIFIDLRTVKEEEFFIVVDGIYDALKELGGVG</sequence>
<comment type="similarity">
    <text evidence="7 8">Belongs to the SelA family.</text>
</comment>
<keyword evidence="2 8" id="KW-0963">Cytoplasm</keyword>
<dbReference type="NCBIfam" id="TIGR00474">
    <property type="entry name" value="selA"/>
    <property type="match status" value="1"/>
</dbReference>
<evidence type="ECO:0000256" key="1">
    <source>
        <dbReference type="ARBA" id="ARBA00001933"/>
    </source>
</evidence>
<evidence type="ECO:0000256" key="9">
    <source>
        <dbReference type="PIRSR" id="PIRSR618319-50"/>
    </source>
</evidence>
<reference evidence="11 12" key="1">
    <citation type="submission" date="2019-03" db="EMBL/GenBank/DDBJ databases">
        <title>Genomic Encyclopedia of Type Strains, Phase IV (KMG-IV): sequencing the most valuable type-strain genomes for metagenomic binning, comparative biology and taxonomic classification.</title>
        <authorList>
            <person name="Goeker M."/>
        </authorList>
    </citation>
    <scope>NUCLEOTIDE SEQUENCE [LARGE SCALE GENOMIC DNA]</scope>
    <source>
        <strain evidence="11 12">DSM 26752</strain>
    </source>
</reference>
<dbReference type="PANTHER" id="PTHR32328">
    <property type="entry name" value="L-SERYL-TRNA(SEC) SELENIUM TRANSFERASE"/>
    <property type="match status" value="1"/>
</dbReference>
<dbReference type="AlphaFoldDB" id="A0A4R3L1T6"/>
<dbReference type="GO" id="GO:0001717">
    <property type="term" value="P:conversion of seryl-tRNAsec to selenocys-tRNAsec"/>
    <property type="evidence" value="ECO:0007669"/>
    <property type="project" value="UniProtKB-UniRule"/>
</dbReference>
<dbReference type="Proteomes" id="UP000294567">
    <property type="component" value="Unassembled WGS sequence"/>
</dbReference>
<dbReference type="GO" id="GO:0005737">
    <property type="term" value="C:cytoplasm"/>
    <property type="evidence" value="ECO:0007669"/>
    <property type="project" value="UniProtKB-SubCell"/>
</dbReference>
<protein>
    <recommendedName>
        <fullName evidence="8">L-seryl-tRNA(Sec) selenium transferase</fullName>
        <ecNumber evidence="8">2.9.1.1</ecNumber>
    </recommendedName>
    <alternativeName>
        <fullName evidence="8">Selenocysteine synthase</fullName>
        <shortName evidence="8">Sec synthase</shortName>
    </alternativeName>
    <alternativeName>
        <fullName evidence="8">Selenocysteinyl-tRNA(Sec) synthase</fullName>
    </alternativeName>
</protein>
<evidence type="ECO:0000256" key="2">
    <source>
        <dbReference type="ARBA" id="ARBA00022490"/>
    </source>
</evidence>
<feature type="domain" description="L-seryl-tRNA selenium transferase N-terminal" evidence="10">
    <location>
        <begin position="8"/>
        <end position="47"/>
    </location>
</feature>
<evidence type="ECO:0000256" key="5">
    <source>
        <dbReference type="ARBA" id="ARBA00022917"/>
    </source>
</evidence>
<dbReference type="SUPFAM" id="SSF53383">
    <property type="entry name" value="PLP-dependent transferases"/>
    <property type="match status" value="1"/>
</dbReference>
<dbReference type="InterPro" id="IPR018319">
    <property type="entry name" value="SelA-like"/>
</dbReference>
<dbReference type="PANTHER" id="PTHR32328:SF0">
    <property type="entry name" value="L-SERYL-TRNA(SEC) SELENIUM TRANSFERASE"/>
    <property type="match status" value="1"/>
</dbReference>
<dbReference type="EC" id="2.9.1.1" evidence="8"/>
<evidence type="ECO:0000256" key="6">
    <source>
        <dbReference type="ARBA" id="ARBA00023266"/>
    </source>
</evidence>
<comment type="pathway">
    <text evidence="8">Aminoacyl-tRNA biosynthesis; selenocysteinyl-tRNA(Sec) biosynthesis; selenocysteinyl-tRNA(Sec) from L-seryl-tRNA(Sec) (bacterial route): step 1/1.</text>
</comment>
<comment type="catalytic activity">
    <reaction evidence="8">
        <text>L-seryl-tRNA(Sec) + selenophosphate + H(+) = L-selenocysteinyl-tRNA(Sec) + phosphate</text>
        <dbReference type="Rhea" id="RHEA:22728"/>
        <dbReference type="Rhea" id="RHEA-COMP:9742"/>
        <dbReference type="Rhea" id="RHEA-COMP:9743"/>
        <dbReference type="ChEBI" id="CHEBI:15378"/>
        <dbReference type="ChEBI" id="CHEBI:16144"/>
        <dbReference type="ChEBI" id="CHEBI:43474"/>
        <dbReference type="ChEBI" id="CHEBI:78533"/>
        <dbReference type="ChEBI" id="CHEBI:78573"/>
        <dbReference type="EC" id="2.9.1.1"/>
    </reaction>
</comment>
<evidence type="ECO:0000256" key="4">
    <source>
        <dbReference type="ARBA" id="ARBA00022898"/>
    </source>
</evidence>
<comment type="cofactor">
    <cofactor evidence="1 8 9">
        <name>pyridoxal 5'-phosphate</name>
        <dbReference type="ChEBI" id="CHEBI:597326"/>
    </cofactor>
</comment>
<evidence type="ECO:0000256" key="8">
    <source>
        <dbReference type="HAMAP-Rule" id="MF_00423"/>
    </source>
</evidence>
<accession>A0A4R3L1T6</accession>
<dbReference type="EMBL" id="SMAE01000002">
    <property type="protein sequence ID" value="TCS91161.1"/>
    <property type="molecule type" value="Genomic_DNA"/>
</dbReference>
<dbReference type="InterPro" id="IPR004534">
    <property type="entry name" value="SelA_trans"/>
</dbReference>
<dbReference type="Gene3D" id="3.90.1150.180">
    <property type="match status" value="1"/>
</dbReference>
<dbReference type="HAMAP" id="MF_00423">
    <property type="entry name" value="SelA"/>
    <property type="match status" value="1"/>
</dbReference>
<dbReference type="RefSeq" id="WP_132025792.1">
    <property type="nucleotide sequence ID" value="NZ_CP068564.1"/>
</dbReference>
<keyword evidence="4 8" id="KW-0663">Pyridoxal phosphate</keyword>
<dbReference type="InterPro" id="IPR025862">
    <property type="entry name" value="SelA_trans_N_dom"/>
</dbReference>
<evidence type="ECO:0000256" key="7">
    <source>
        <dbReference type="ARBA" id="ARBA00044507"/>
    </source>
</evidence>
<keyword evidence="5 8" id="KW-0648">Protein biosynthesis</keyword>